<dbReference type="InterPro" id="IPR000385">
    <property type="entry name" value="MoaA_NifB_PqqE_Fe-S-bd_CS"/>
</dbReference>
<comment type="caution">
    <text evidence="15">The sequence shown here is derived from an EMBL/GenBank/DDBJ whole genome shotgun (WGS) entry which is preliminary data.</text>
</comment>
<dbReference type="SFLD" id="SFLDG01383">
    <property type="entry name" value="cyclic_pyranopterin_phosphate"/>
    <property type="match status" value="1"/>
</dbReference>
<comment type="cofactor">
    <cofactor evidence="1">
        <name>[4Fe-4S] cluster</name>
        <dbReference type="ChEBI" id="CHEBI:49883"/>
    </cofactor>
</comment>
<dbReference type="InterPro" id="IPR058240">
    <property type="entry name" value="rSAM_sf"/>
</dbReference>
<organism evidence="15 16">
    <name type="scientific">Clydaea vesicula</name>
    <dbReference type="NCBI Taxonomy" id="447962"/>
    <lineage>
        <taxon>Eukaryota</taxon>
        <taxon>Fungi</taxon>
        <taxon>Fungi incertae sedis</taxon>
        <taxon>Chytridiomycota</taxon>
        <taxon>Chytridiomycota incertae sedis</taxon>
        <taxon>Chytridiomycetes</taxon>
        <taxon>Lobulomycetales</taxon>
        <taxon>Lobulomycetaceae</taxon>
        <taxon>Clydaea</taxon>
    </lineage>
</organism>
<evidence type="ECO:0000313" key="15">
    <source>
        <dbReference type="EMBL" id="KAJ3224999.1"/>
    </source>
</evidence>
<name>A0AAD5XXW6_9FUNG</name>
<comment type="catalytic activity">
    <reaction evidence="13">
        <text>GTP + AH2 + S-adenosyl-L-methionine = (8S)-3',8-cyclo-7,8-dihydroguanosine 5'-triphosphate + 5'-deoxyadenosine + L-methionine + A + H(+)</text>
        <dbReference type="Rhea" id="RHEA:49576"/>
        <dbReference type="ChEBI" id="CHEBI:13193"/>
        <dbReference type="ChEBI" id="CHEBI:15378"/>
        <dbReference type="ChEBI" id="CHEBI:17319"/>
        <dbReference type="ChEBI" id="CHEBI:17499"/>
        <dbReference type="ChEBI" id="CHEBI:37565"/>
        <dbReference type="ChEBI" id="CHEBI:57844"/>
        <dbReference type="ChEBI" id="CHEBI:59789"/>
        <dbReference type="ChEBI" id="CHEBI:131766"/>
        <dbReference type="EC" id="4.1.99.22"/>
    </reaction>
</comment>
<keyword evidence="10" id="KW-0342">GTP-binding</keyword>
<keyword evidence="7" id="KW-0547">Nucleotide-binding</keyword>
<dbReference type="NCBIfam" id="TIGR02666">
    <property type="entry name" value="moaA"/>
    <property type="match status" value="1"/>
</dbReference>
<dbReference type="Proteomes" id="UP001211065">
    <property type="component" value="Unassembled WGS sequence"/>
</dbReference>
<reference evidence="15" key="1">
    <citation type="submission" date="2020-05" db="EMBL/GenBank/DDBJ databases">
        <title>Phylogenomic resolution of chytrid fungi.</title>
        <authorList>
            <person name="Stajich J.E."/>
            <person name="Amses K."/>
            <person name="Simmons R."/>
            <person name="Seto K."/>
            <person name="Myers J."/>
            <person name="Bonds A."/>
            <person name="Quandt C.A."/>
            <person name="Barry K."/>
            <person name="Liu P."/>
            <person name="Grigoriev I."/>
            <person name="Longcore J.E."/>
            <person name="James T.Y."/>
        </authorList>
    </citation>
    <scope>NUCLEOTIDE SEQUENCE</scope>
    <source>
        <strain evidence="15">JEL0476</strain>
    </source>
</reference>
<dbReference type="CDD" id="cd01335">
    <property type="entry name" value="Radical_SAM"/>
    <property type="match status" value="1"/>
</dbReference>
<evidence type="ECO:0000259" key="14">
    <source>
        <dbReference type="PROSITE" id="PS51918"/>
    </source>
</evidence>
<evidence type="ECO:0000256" key="5">
    <source>
        <dbReference type="ARBA" id="ARBA00022691"/>
    </source>
</evidence>
<dbReference type="InterPro" id="IPR050105">
    <property type="entry name" value="MoCo_biosynth_MoaA/MoaC"/>
</dbReference>
<evidence type="ECO:0000256" key="8">
    <source>
        <dbReference type="ARBA" id="ARBA00023004"/>
    </source>
</evidence>
<evidence type="ECO:0000256" key="2">
    <source>
        <dbReference type="ARBA" id="ARBA00005046"/>
    </source>
</evidence>
<keyword evidence="5" id="KW-0949">S-adenosyl-L-methionine</keyword>
<dbReference type="Pfam" id="PF06463">
    <property type="entry name" value="Mob_synth_C"/>
    <property type="match status" value="1"/>
</dbReference>
<dbReference type="GO" id="GO:0046872">
    <property type="term" value="F:metal ion binding"/>
    <property type="evidence" value="ECO:0007669"/>
    <property type="project" value="UniProtKB-KW"/>
</dbReference>
<dbReference type="PANTHER" id="PTHR22960:SF0">
    <property type="entry name" value="MOLYBDENUM COFACTOR BIOSYNTHESIS PROTEIN 1"/>
    <property type="match status" value="1"/>
</dbReference>
<evidence type="ECO:0000256" key="3">
    <source>
        <dbReference type="ARBA" id="ARBA00012167"/>
    </source>
</evidence>
<evidence type="ECO:0000256" key="10">
    <source>
        <dbReference type="ARBA" id="ARBA00023134"/>
    </source>
</evidence>
<dbReference type="PROSITE" id="PS01305">
    <property type="entry name" value="MOAA_NIFB_PQQE"/>
    <property type="match status" value="1"/>
</dbReference>
<keyword evidence="12" id="KW-0456">Lyase</keyword>
<dbReference type="InterPro" id="IPR006638">
    <property type="entry name" value="Elp3/MiaA/NifB-like_rSAM"/>
</dbReference>
<evidence type="ECO:0000256" key="6">
    <source>
        <dbReference type="ARBA" id="ARBA00022723"/>
    </source>
</evidence>
<gene>
    <name evidence="15" type="primary">MOCS1</name>
    <name evidence="15" type="ORF">HK099_007547</name>
</gene>
<evidence type="ECO:0000256" key="11">
    <source>
        <dbReference type="ARBA" id="ARBA00023150"/>
    </source>
</evidence>
<proteinExistence type="predicted"/>
<dbReference type="AlphaFoldDB" id="A0AAD5XXW6"/>
<dbReference type="EC" id="4.1.99.22" evidence="3"/>
<evidence type="ECO:0000256" key="1">
    <source>
        <dbReference type="ARBA" id="ARBA00001966"/>
    </source>
</evidence>
<comment type="pathway">
    <text evidence="2">Cofactor biosynthesis; molybdopterin biosynthesis.</text>
</comment>
<dbReference type="SMART" id="SM00729">
    <property type="entry name" value="Elp3"/>
    <property type="match status" value="1"/>
</dbReference>
<dbReference type="Gene3D" id="3.20.20.70">
    <property type="entry name" value="Aldolase class I"/>
    <property type="match status" value="1"/>
</dbReference>
<dbReference type="SFLD" id="SFLDS00029">
    <property type="entry name" value="Radical_SAM"/>
    <property type="match status" value="1"/>
</dbReference>
<keyword evidence="16" id="KW-1185">Reference proteome</keyword>
<evidence type="ECO:0000256" key="9">
    <source>
        <dbReference type="ARBA" id="ARBA00023014"/>
    </source>
</evidence>
<dbReference type="SUPFAM" id="SSF102114">
    <property type="entry name" value="Radical SAM enzymes"/>
    <property type="match status" value="1"/>
</dbReference>
<keyword evidence="6" id="KW-0479">Metal-binding</keyword>
<dbReference type="GO" id="GO:0051539">
    <property type="term" value="F:4 iron, 4 sulfur cluster binding"/>
    <property type="evidence" value="ECO:0007669"/>
    <property type="project" value="UniProtKB-KW"/>
</dbReference>
<dbReference type="SFLD" id="SFLDG01386">
    <property type="entry name" value="main_SPASM_domain-containing"/>
    <property type="match status" value="1"/>
</dbReference>
<keyword evidence="8" id="KW-0408">Iron</keyword>
<dbReference type="PROSITE" id="PS51918">
    <property type="entry name" value="RADICAL_SAM"/>
    <property type="match status" value="1"/>
</dbReference>
<dbReference type="PANTHER" id="PTHR22960">
    <property type="entry name" value="MOLYBDOPTERIN COFACTOR SYNTHESIS PROTEIN A"/>
    <property type="match status" value="1"/>
</dbReference>
<evidence type="ECO:0000256" key="12">
    <source>
        <dbReference type="ARBA" id="ARBA00023239"/>
    </source>
</evidence>
<evidence type="ECO:0000256" key="13">
    <source>
        <dbReference type="ARBA" id="ARBA00048697"/>
    </source>
</evidence>
<protein>
    <recommendedName>
        <fullName evidence="3">GTP 3',8-cyclase</fullName>
        <ecNumber evidence="3">4.1.99.22</ecNumber>
    </recommendedName>
</protein>
<dbReference type="InterPro" id="IPR013483">
    <property type="entry name" value="MoaA"/>
</dbReference>
<dbReference type="InterPro" id="IPR040064">
    <property type="entry name" value="MoaA-like"/>
</dbReference>
<dbReference type="CDD" id="cd21117">
    <property type="entry name" value="Twitch_MoaA"/>
    <property type="match status" value="1"/>
</dbReference>
<evidence type="ECO:0000256" key="7">
    <source>
        <dbReference type="ARBA" id="ARBA00022741"/>
    </source>
</evidence>
<dbReference type="SFLD" id="SFLDG01067">
    <property type="entry name" value="SPASM/twitch_domain_containing"/>
    <property type="match status" value="1"/>
</dbReference>
<dbReference type="InterPro" id="IPR013785">
    <property type="entry name" value="Aldolase_TIM"/>
</dbReference>
<dbReference type="Pfam" id="PF04055">
    <property type="entry name" value="Radical_SAM"/>
    <property type="match status" value="1"/>
</dbReference>
<dbReference type="InterPro" id="IPR010505">
    <property type="entry name" value="MoaA_twitch"/>
</dbReference>
<dbReference type="EMBL" id="JADGJW010000074">
    <property type="protein sequence ID" value="KAJ3224999.1"/>
    <property type="molecule type" value="Genomic_DNA"/>
</dbReference>
<dbReference type="GO" id="GO:0061798">
    <property type="term" value="F:GTP 3',8'-cyclase activity"/>
    <property type="evidence" value="ECO:0007669"/>
    <property type="project" value="UniProtKB-EC"/>
</dbReference>
<sequence>MQKVNKKLFILKRYSSYLINEDVSSSSKIQRIKSNARVKIATIENSNPNLKKEFLTDNFNRKHNYLRISLTEKCNLRCTYCMPEEGVPLSPNGALLTKNEILKLASIFVKQGVTKIRLTGGEPTVRKDLFDIIAGLNDLKLIGLESIGITTNGIALERKLPKLKELGLDNINISLDTLDKFKFELLTRRKGFEMVLRNIDKSLELGFNQVKINTVIINKLNNEDVEKFIYLTKEKKVYVRFIEYMPFDGNKWNTEKFISYKDLLTEIKKTFPDVVKMGDDPNDTSKAYMVPGFQGKFGFITSMSEHFCGTCNRLRILADGNMKVCLFGNTEVNLRDMIRNGATDLELLDVISAAGKIFQISCINLINIVPLTYSWKKKEAACGYV</sequence>
<keyword evidence="9" id="KW-0411">Iron-sulfur</keyword>
<dbReference type="GO" id="GO:0005525">
    <property type="term" value="F:GTP binding"/>
    <property type="evidence" value="ECO:0007669"/>
    <property type="project" value="UniProtKB-KW"/>
</dbReference>
<feature type="domain" description="Radical SAM core" evidence="14">
    <location>
        <begin position="58"/>
        <end position="282"/>
    </location>
</feature>
<evidence type="ECO:0000313" key="16">
    <source>
        <dbReference type="Proteomes" id="UP001211065"/>
    </source>
</evidence>
<keyword evidence="4" id="KW-0004">4Fe-4S</keyword>
<dbReference type="GO" id="GO:0061799">
    <property type="term" value="F:cyclic pyranopterin monophosphate synthase activity"/>
    <property type="evidence" value="ECO:0007669"/>
    <property type="project" value="TreeGrafter"/>
</dbReference>
<evidence type="ECO:0000256" key="4">
    <source>
        <dbReference type="ARBA" id="ARBA00022485"/>
    </source>
</evidence>
<accession>A0AAD5XXW6</accession>
<keyword evidence="11" id="KW-0501">Molybdenum cofactor biosynthesis</keyword>
<dbReference type="GO" id="GO:0006777">
    <property type="term" value="P:Mo-molybdopterin cofactor biosynthetic process"/>
    <property type="evidence" value="ECO:0007669"/>
    <property type="project" value="UniProtKB-KW"/>
</dbReference>
<dbReference type="InterPro" id="IPR007197">
    <property type="entry name" value="rSAM"/>
</dbReference>